<sequence length="238" mass="26571">MDEFVHSDCVELFTRVPKLKINTDKEKRVGQAQSSSPPEERKRKRSRKSTSSRGRVRDQRFHLVAEETAVQDVRGGLALSQGQHSLRETLKVRQEVAVSSRDEKVAHQYSRDLAKSRVSGRKNRNVSLPSPMAIIGQSCLLRDCPLSQGRVNRSKAVQEVVAVLAPTSAVCKHSRSSEEDGKVGRHKSVTEELRLRRVDCLLSGHPGVIQNTCESCTMSPKCPAFPIQSFKILTLTLF</sequence>
<dbReference type="EMBL" id="JARGDH010000002">
    <property type="protein sequence ID" value="KAL0277216.1"/>
    <property type="molecule type" value="Genomic_DNA"/>
</dbReference>
<gene>
    <name evidence="2" type="ORF">PYX00_004574</name>
</gene>
<evidence type="ECO:0000313" key="2">
    <source>
        <dbReference type="EMBL" id="KAL0277216.1"/>
    </source>
</evidence>
<name>A0AAW2I5L9_9NEOP</name>
<feature type="region of interest" description="Disordered" evidence="1">
    <location>
        <begin position="21"/>
        <end position="59"/>
    </location>
</feature>
<dbReference type="AlphaFoldDB" id="A0AAW2I5L9"/>
<protein>
    <submittedName>
        <fullName evidence="2">Uncharacterized protein</fullName>
    </submittedName>
</protein>
<accession>A0AAW2I5L9</accession>
<proteinExistence type="predicted"/>
<comment type="caution">
    <text evidence="2">The sequence shown here is derived from an EMBL/GenBank/DDBJ whole genome shotgun (WGS) entry which is preliminary data.</text>
</comment>
<evidence type="ECO:0000256" key="1">
    <source>
        <dbReference type="SAM" id="MobiDB-lite"/>
    </source>
</evidence>
<reference evidence="2" key="1">
    <citation type="journal article" date="2024" name="Gigascience">
        <title>Chromosome-level genome of the poultry shaft louse Menopon gallinae provides insight into the host-switching and adaptive evolution of parasitic lice.</title>
        <authorList>
            <person name="Xu Y."/>
            <person name="Ma L."/>
            <person name="Liu S."/>
            <person name="Liang Y."/>
            <person name="Liu Q."/>
            <person name="He Z."/>
            <person name="Tian L."/>
            <person name="Duan Y."/>
            <person name="Cai W."/>
            <person name="Li H."/>
            <person name="Song F."/>
        </authorList>
    </citation>
    <scope>NUCLEOTIDE SEQUENCE</scope>
    <source>
        <strain evidence="2">Cailab_2023a</strain>
    </source>
</reference>
<organism evidence="2">
    <name type="scientific">Menopon gallinae</name>
    <name type="common">poultry shaft louse</name>
    <dbReference type="NCBI Taxonomy" id="328185"/>
    <lineage>
        <taxon>Eukaryota</taxon>
        <taxon>Metazoa</taxon>
        <taxon>Ecdysozoa</taxon>
        <taxon>Arthropoda</taxon>
        <taxon>Hexapoda</taxon>
        <taxon>Insecta</taxon>
        <taxon>Pterygota</taxon>
        <taxon>Neoptera</taxon>
        <taxon>Paraneoptera</taxon>
        <taxon>Psocodea</taxon>
        <taxon>Troctomorpha</taxon>
        <taxon>Phthiraptera</taxon>
        <taxon>Amblycera</taxon>
        <taxon>Menoponidae</taxon>
        <taxon>Menopon</taxon>
    </lineage>
</organism>